<organism evidence="2 3">
    <name type="scientific">Berkelbacteria bacterium GW2011_GWA1_36_9</name>
    <dbReference type="NCBI Taxonomy" id="1618331"/>
    <lineage>
        <taxon>Bacteria</taxon>
        <taxon>Candidatus Berkelbacteria</taxon>
    </lineage>
</organism>
<dbReference type="EMBL" id="LBSM01000001">
    <property type="protein sequence ID" value="KKQ18814.1"/>
    <property type="molecule type" value="Genomic_DNA"/>
</dbReference>
<proteinExistence type="predicted"/>
<protein>
    <recommendedName>
        <fullName evidence="1">HicB-like antitoxin of toxin-antitoxin system domain-containing protein</fullName>
    </recommendedName>
</protein>
<dbReference type="InterPro" id="IPR031807">
    <property type="entry name" value="HicB-like"/>
</dbReference>
<comment type="caution">
    <text evidence="2">The sequence shown here is derived from an EMBL/GenBank/DDBJ whole genome shotgun (WGS) entry which is preliminary data.</text>
</comment>
<reference evidence="2 3" key="1">
    <citation type="journal article" date="2015" name="Nature">
        <title>rRNA introns, odd ribosomes, and small enigmatic genomes across a large radiation of phyla.</title>
        <authorList>
            <person name="Brown C.T."/>
            <person name="Hug L.A."/>
            <person name="Thomas B.C."/>
            <person name="Sharon I."/>
            <person name="Castelle C.J."/>
            <person name="Singh A."/>
            <person name="Wilkins M.J."/>
            <person name="Williams K.H."/>
            <person name="Banfield J.F."/>
        </authorList>
    </citation>
    <scope>NUCLEOTIDE SEQUENCE [LARGE SCALE GENOMIC DNA]</scope>
</reference>
<dbReference type="InterPro" id="IPR035069">
    <property type="entry name" value="TTHA1013/TTHA0281-like"/>
</dbReference>
<dbReference type="SUPFAM" id="SSF143100">
    <property type="entry name" value="TTHA1013/TTHA0281-like"/>
    <property type="match status" value="1"/>
</dbReference>
<dbReference type="InterPro" id="IPR051404">
    <property type="entry name" value="TA_system_antitoxin"/>
</dbReference>
<evidence type="ECO:0000313" key="2">
    <source>
        <dbReference type="EMBL" id="KKQ18814.1"/>
    </source>
</evidence>
<dbReference type="PANTHER" id="PTHR34504:SF2">
    <property type="entry name" value="UPF0150 PROTEIN SSL0259"/>
    <property type="match status" value="1"/>
</dbReference>
<dbReference type="Proteomes" id="UP000034508">
    <property type="component" value="Unassembled WGS sequence"/>
</dbReference>
<evidence type="ECO:0000259" key="1">
    <source>
        <dbReference type="Pfam" id="PF15919"/>
    </source>
</evidence>
<evidence type="ECO:0000313" key="3">
    <source>
        <dbReference type="Proteomes" id="UP000034508"/>
    </source>
</evidence>
<sequence>MKVKNLAVLFEQEQDGGYSVSVPSLPGCFSQGDNFEEASKNIHEAVELYLEDEDLPNESVKEFFVPMEVRK</sequence>
<name>A0A0G0I3G4_9BACT</name>
<gene>
    <name evidence="2" type="ORF">US31_C0001G0001</name>
</gene>
<feature type="domain" description="HicB-like antitoxin of toxin-antitoxin system" evidence="1">
    <location>
        <begin position="8"/>
        <end position="52"/>
    </location>
</feature>
<accession>A0A0G0I3G4</accession>
<dbReference type="Pfam" id="PF15919">
    <property type="entry name" value="HicB_lk_antitox"/>
    <property type="match status" value="1"/>
</dbReference>
<dbReference type="AlphaFoldDB" id="A0A0G0I3G4"/>
<dbReference type="PANTHER" id="PTHR34504">
    <property type="entry name" value="ANTITOXIN HICB"/>
    <property type="match status" value="1"/>
</dbReference>
<dbReference type="Gene3D" id="3.30.160.250">
    <property type="match status" value="1"/>
</dbReference>